<dbReference type="Proteomes" id="UP001152795">
    <property type="component" value="Unassembled WGS sequence"/>
</dbReference>
<feature type="non-terminal residue" evidence="1">
    <location>
        <position position="108"/>
    </location>
</feature>
<keyword evidence="1" id="KW-0808">Transferase</keyword>
<comment type="caution">
    <text evidence="1">The sequence shown here is derived from an EMBL/GenBank/DDBJ whole genome shotgun (WGS) entry which is preliminary data.</text>
</comment>
<keyword evidence="2" id="KW-1185">Reference proteome</keyword>
<gene>
    <name evidence="1" type="ORF">PACLA_8A018224</name>
</gene>
<dbReference type="SMART" id="SM00454">
    <property type="entry name" value="SAM"/>
    <property type="match status" value="1"/>
</dbReference>
<dbReference type="SUPFAM" id="SSF47769">
    <property type="entry name" value="SAM/Pointed domain"/>
    <property type="match status" value="1"/>
</dbReference>
<dbReference type="InterPro" id="IPR013761">
    <property type="entry name" value="SAM/pointed_sf"/>
</dbReference>
<dbReference type="EMBL" id="CACRXK020009831">
    <property type="protein sequence ID" value="CAB4018062.1"/>
    <property type="molecule type" value="Genomic_DNA"/>
</dbReference>
<proteinExistence type="predicted"/>
<organism evidence="1 2">
    <name type="scientific">Paramuricea clavata</name>
    <name type="common">Red gorgonian</name>
    <name type="synonym">Violescent sea-whip</name>
    <dbReference type="NCBI Taxonomy" id="317549"/>
    <lineage>
        <taxon>Eukaryota</taxon>
        <taxon>Metazoa</taxon>
        <taxon>Cnidaria</taxon>
        <taxon>Anthozoa</taxon>
        <taxon>Octocorallia</taxon>
        <taxon>Malacalcyonacea</taxon>
        <taxon>Plexauridae</taxon>
        <taxon>Paramuricea</taxon>
    </lineage>
</organism>
<name>A0A6S7JNA0_PARCT</name>
<dbReference type="InterPro" id="IPR001660">
    <property type="entry name" value="SAM"/>
</dbReference>
<dbReference type="Pfam" id="PF00536">
    <property type="entry name" value="SAM_1"/>
    <property type="match status" value="1"/>
</dbReference>
<sequence>FLWVEHIGIQVGNRTISNYAQLFVDNNINGKRLLVLTIDDLKDLGIQSLGYRLEILDQISKLQSENDLMLHFPPLEKGEEVGDERSQRMVTLTLMFGNHCRIGRTEQV</sequence>
<dbReference type="Gene3D" id="1.10.150.50">
    <property type="entry name" value="Transcription Factor, Ets-1"/>
    <property type="match status" value="1"/>
</dbReference>
<dbReference type="OrthoDB" id="339325at2759"/>
<reference evidence="1" key="1">
    <citation type="submission" date="2020-04" db="EMBL/GenBank/DDBJ databases">
        <authorList>
            <person name="Alioto T."/>
            <person name="Alioto T."/>
            <person name="Gomez Garrido J."/>
        </authorList>
    </citation>
    <scope>NUCLEOTIDE SEQUENCE</scope>
    <source>
        <strain evidence="1">A484AB</strain>
    </source>
</reference>
<dbReference type="PROSITE" id="PS50105">
    <property type="entry name" value="SAM_DOMAIN"/>
    <property type="match status" value="1"/>
</dbReference>
<dbReference type="GO" id="GO:0016301">
    <property type="term" value="F:kinase activity"/>
    <property type="evidence" value="ECO:0007669"/>
    <property type="project" value="UniProtKB-KW"/>
</dbReference>
<protein>
    <submittedName>
        <fullName evidence="1">Mitogen-activated kinase kinase kinase 20-like</fullName>
    </submittedName>
</protein>
<keyword evidence="1" id="KW-0418">Kinase</keyword>
<evidence type="ECO:0000313" key="2">
    <source>
        <dbReference type="Proteomes" id="UP001152795"/>
    </source>
</evidence>
<dbReference type="AlphaFoldDB" id="A0A6S7JNA0"/>
<evidence type="ECO:0000313" key="1">
    <source>
        <dbReference type="EMBL" id="CAB4018062.1"/>
    </source>
</evidence>
<accession>A0A6S7JNA0</accession>